<feature type="compositionally biased region" description="Low complexity" evidence="1">
    <location>
        <begin position="231"/>
        <end position="241"/>
    </location>
</feature>
<feature type="region of interest" description="Disordered" evidence="1">
    <location>
        <begin position="276"/>
        <end position="309"/>
    </location>
</feature>
<reference evidence="2" key="1">
    <citation type="journal article" date="2021" name="G3 (Bethesda)">
        <title>Genome and transcriptome analysis of the beet armyworm Spodoptera exigua reveals targets for pest control. .</title>
        <authorList>
            <person name="Simon S."/>
            <person name="Breeschoten T."/>
            <person name="Jansen H.J."/>
            <person name="Dirks R.P."/>
            <person name="Schranz M.E."/>
            <person name="Ros V.I.D."/>
        </authorList>
    </citation>
    <scope>NUCLEOTIDE SEQUENCE</scope>
    <source>
        <strain evidence="2">TB_SE_WUR_2020</strain>
    </source>
</reference>
<sequence length="341" mass="35380">MESSGLDVGGGGGGGGGGNMLGGMARGYGSPGAYAASPRGVYASPRSQGYSPSPARPAGTPQPQARFSQSPHPHHPHPYSHSPAPQGRPFSRSPAPVSGVGGVGGVGTTPFPQASPAGALHSYTPSPAHTPYSQHSSPAPARTPTYTEPHHYAGGAAPAPGFGGELSHEIGAAISSPAPVSPGMAALDFEPPRERDARDDPDRDHSPMGSTDMHPGSNSNSSLSDYNKVSGAPGPATGPAPRYSAVCPQTAASDMSPAGAGFGAPLYDERLHYAHLQHTHSPAPDKQDHYYRQDQGTCRPPSLPRRPRPAAHRLLSLCRWRRRRQPQIRPVTSASFVHVSQ</sequence>
<feature type="compositionally biased region" description="Basic and acidic residues" evidence="1">
    <location>
        <begin position="283"/>
        <end position="292"/>
    </location>
</feature>
<comment type="caution">
    <text evidence="2">The sequence shown here is derived from an EMBL/GenBank/DDBJ whole genome shotgun (WGS) entry which is preliminary data.</text>
</comment>
<protein>
    <submittedName>
        <fullName evidence="2">Uncharacterized protein</fullName>
    </submittedName>
</protein>
<feature type="compositionally biased region" description="Gly residues" evidence="1">
    <location>
        <begin position="7"/>
        <end position="30"/>
    </location>
</feature>
<gene>
    <name evidence="2" type="ORF">HF086_003294</name>
</gene>
<evidence type="ECO:0000256" key="1">
    <source>
        <dbReference type="SAM" id="MobiDB-lite"/>
    </source>
</evidence>
<evidence type="ECO:0000313" key="3">
    <source>
        <dbReference type="Proteomes" id="UP000814243"/>
    </source>
</evidence>
<accession>A0A922MY46</accession>
<organism evidence="2 3">
    <name type="scientific">Spodoptera exigua</name>
    <name type="common">Beet armyworm</name>
    <name type="synonym">Noctua fulgens</name>
    <dbReference type="NCBI Taxonomy" id="7107"/>
    <lineage>
        <taxon>Eukaryota</taxon>
        <taxon>Metazoa</taxon>
        <taxon>Ecdysozoa</taxon>
        <taxon>Arthropoda</taxon>
        <taxon>Hexapoda</taxon>
        <taxon>Insecta</taxon>
        <taxon>Pterygota</taxon>
        <taxon>Neoptera</taxon>
        <taxon>Endopterygota</taxon>
        <taxon>Lepidoptera</taxon>
        <taxon>Glossata</taxon>
        <taxon>Ditrysia</taxon>
        <taxon>Noctuoidea</taxon>
        <taxon>Noctuidae</taxon>
        <taxon>Amphipyrinae</taxon>
        <taxon>Spodoptera</taxon>
    </lineage>
</organism>
<feature type="compositionally biased region" description="Polar residues" evidence="1">
    <location>
        <begin position="123"/>
        <end position="137"/>
    </location>
</feature>
<feature type="compositionally biased region" description="Basic and acidic residues" evidence="1">
    <location>
        <begin position="190"/>
        <end position="206"/>
    </location>
</feature>
<dbReference type="AlphaFoldDB" id="A0A922MY46"/>
<feature type="region of interest" description="Disordered" evidence="1">
    <location>
        <begin position="1"/>
        <end position="245"/>
    </location>
</feature>
<name>A0A922MY46_SPOEX</name>
<proteinExistence type="predicted"/>
<dbReference type="Proteomes" id="UP000814243">
    <property type="component" value="Unassembled WGS sequence"/>
</dbReference>
<dbReference type="EMBL" id="JACEFF010000058">
    <property type="protein sequence ID" value="KAH9644964.1"/>
    <property type="molecule type" value="Genomic_DNA"/>
</dbReference>
<feature type="compositionally biased region" description="Polar residues" evidence="1">
    <location>
        <begin position="216"/>
        <end position="227"/>
    </location>
</feature>
<evidence type="ECO:0000313" key="2">
    <source>
        <dbReference type="EMBL" id="KAH9644964.1"/>
    </source>
</evidence>